<proteinExistence type="predicted"/>
<comment type="caution">
    <text evidence="4">The sequence shown here is derived from an EMBL/GenBank/DDBJ whole genome shotgun (WGS) entry which is preliminary data.</text>
</comment>
<keyword evidence="1" id="KW-0732">Signal</keyword>
<dbReference type="Gene3D" id="1.10.890.10">
    <property type="entry name" value="HNS-dependent expression A"/>
    <property type="match status" value="1"/>
</dbReference>
<dbReference type="GO" id="GO:0030288">
    <property type="term" value="C:outer membrane-bounded periplasmic space"/>
    <property type="evidence" value="ECO:0007669"/>
    <property type="project" value="InterPro"/>
</dbReference>
<evidence type="ECO:0000256" key="3">
    <source>
        <dbReference type="ARBA" id="ARBA00023186"/>
    </source>
</evidence>
<organism evidence="4">
    <name type="scientific">marine sediment metagenome</name>
    <dbReference type="NCBI Taxonomy" id="412755"/>
    <lineage>
        <taxon>unclassified sequences</taxon>
        <taxon>metagenomes</taxon>
        <taxon>ecological metagenomes</taxon>
    </lineage>
</organism>
<dbReference type="EMBL" id="LAZR01012456">
    <property type="protein sequence ID" value="KKM26748.1"/>
    <property type="molecule type" value="Genomic_DNA"/>
</dbReference>
<evidence type="ECO:0008006" key="5">
    <source>
        <dbReference type="Google" id="ProtNLM"/>
    </source>
</evidence>
<evidence type="ECO:0000313" key="4">
    <source>
        <dbReference type="EMBL" id="KKM26748.1"/>
    </source>
</evidence>
<keyword evidence="3" id="KW-0143">Chaperone</keyword>
<dbReference type="SUPFAM" id="SSF47752">
    <property type="entry name" value="Protein HNS-dependent expression A, HdeA"/>
    <property type="match status" value="1"/>
</dbReference>
<dbReference type="InterPro" id="IPR038303">
    <property type="entry name" value="HdeA/HdeB_sf"/>
</dbReference>
<accession>A0A0F9KXC6</accession>
<name>A0A0F9KXC6_9ZZZZ</name>
<dbReference type="InterPro" id="IPR010486">
    <property type="entry name" value="HNS-dep_expression_A/B"/>
</dbReference>
<keyword evidence="2" id="KW-0574">Periplasm</keyword>
<protein>
    <recommendedName>
        <fullName evidence="5">Acid stress chaperone HdeA</fullName>
    </recommendedName>
</protein>
<gene>
    <name evidence="4" type="ORF">LCGC14_1581600</name>
</gene>
<evidence type="ECO:0000256" key="1">
    <source>
        <dbReference type="ARBA" id="ARBA00022729"/>
    </source>
</evidence>
<evidence type="ECO:0000256" key="2">
    <source>
        <dbReference type="ARBA" id="ARBA00022764"/>
    </source>
</evidence>
<dbReference type="InterPro" id="IPR036831">
    <property type="entry name" value="HdeA_sf"/>
</dbReference>
<dbReference type="GO" id="GO:0071468">
    <property type="term" value="P:cellular response to acidic pH"/>
    <property type="evidence" value="ECO:0007669"/>
    <property type="project" value="InterPro"/>
</dbReference>
<reference evidence="4" key="1">
    <citation type="journal article" date="2015" name="Nature">
        <title>Complex archaea that bridge the gap between prokaryotes and eukaryotes.</title>
        <authorList>
            <person name="Spang A."/>
            <person name="Saw J.H."/>
            <person name="Jorgensen S.L."/>
            <person name="Zaremba-Niedzwiedzka K."/>
            <person name="Martijn J."/>
            <person name="Lind A.E."/>
            <person name="van Eijk R."/>
            <person name="Schleper C."/>
            <person name="Guy L."/>
            <person name="Ettema T.J."/>
        </authorList>
    </citation>
    <scope>NUCLEOTIDE SEQUENCE</scope>
</reference>
<dbReference type="AlphaFoldDB" id="A0A0F9KXC6"/>
<sequence length="95" mass="10531">MGSLGFVSNAVAADKADKKIENVTCEEFLALDTQNQNQIVYWIHGYEYGKNGTTETTIGMDQFDQPMGEIIDACEATPKETVPKTLKERITSKPD</sequence>
<dbReference type="Pfam" id="PF06411">
    <property type="entry name" value="HdeA"/>
    <property type="match status" value="1"/>
</dbReference>